<dbReference type="Proteomes" id="UP000274661">
    <property type="component" value="Unassembled WGS sequence"/>
</dbReference>
<keyword evidence="2" id="KW-1185">Reference proteome</keyword>
<sequence length="129" mass="14849">MIPLLLYVAVSSEMDSLQANVGQCDRRAVNPAFMGEAGRRSRFLLDAYRDQETIVAERLVLADRRRAQREGVAVSVDEDRKLKLQEAALDDRQKALNDRRMLEGYRENTMDSLRQFYLINCPVGEDKKK</sequence>
<protein>
    <submittedName>
        <fullName evidence="1">Uncharacterized protein</fullName>
    </submittedName>
</protein>
<evidence type="ECO:0000313" key="2">
    <source>
        <dbReference type="Proteomes" id="UP000274661"/>
    </source>
</evidence>
<dbReference type="AlphaFoldDB" id="A0A3R9WQX8"/>
<dbReference type="RefSeq" id="WP_126717492.1">
    <property type="nucleotide sequence ID" value="NZ_RWJF01000001.1"/>
</dbReference>
<reference evidence="1 2" key="1">
    <citation type="submission" date="2018-12" db="EMBL/GenBank/DDBJ databases">
        <title>Sphingomonas sp. HMF7854 Genome sequencing and assembly.</title>
        <authorList>
            <person name="Cha I."/>
            <person name="Kang H."/>
            <person name="Kim H."/>
            <person name="Kang J."/>
            <person name="Joh K."/>
        </authorList>
    </citation>
    <scope>NUCLEOTIDE SEQUENCE [LARGE SCALE GENOMIC DNA]</scope>
    <source>
        <strain evidence="1 2">HMF7854</strain>
    </source>
</reference>
<comment type="caution">
    <text evidence="1">The sequence shown here is derived from an EMBL/GenBank/DDBJ whole genome shotgun (WGS) entry which is preliminary data.</text>
</comment>
<organism evidence="1 2">
    <name type="scientific">Sphingomonas ginkgonis</name>
    <dbReference type="NCBI Taxonomy" id="2315330"/>
    <lineage>
        <taxon>Bacteria</taxon>
        <taxon>Pseudomonadati</taxon>
        <taxon>Pseudomonadota</taxon>
        <taxon>Alphaproteobacteria</taxon>
        <taxon>Sphingomonadales</taxon>
        <taxon>Sphingomonadaceae</taxon>
        <taxon>Sphingomonas</taxon>
    </lineage>
</organism>
<name>A0A3R9WQX8_9SPHN</name>
<proteinExistence type="predicted"/>
<accession>A0A3R9WQX8</accession>
<dbReference type="OrthoDB" id="7581886at2"/>
<evidence type="ECO:0000313" key="1">
    <source>
        <dbReference type="EMBL" id="RST29652.1"/>
    </source>
</evidence>
<gene>
    <name evidence="1" type="ORF">HMF7854_01520</name>
</gene>
<dbReference type="EMBL" id="RWJF01000001">
    <property type="protein sequence ID" value="RST29652.1"/>
    <property type="molecule type" value="Genomic_DNA"/>
</dbReference>